<dbReference type="PANTHER" id="PTHR47961:SF13">
    <property type="entry name" value="ACTIVATING SIGNAL COINTEGRATOR 1 COMPLEX SUBUNIT 3"/>
    <property type="match status" value="1"/>
</dbReference>
<evidence type="ECO:0000256" key="1">
    <source>
        <dbReference type="ARBA" id="ARBA00010140"/>
    </source>
</evidence>
<keyword evidence="5" id="KW-0067">ATP-binding</keyword>
<dbReference type="SUPFAM" id="SSF46785">
    <property type="entry name" value="Winged helix' DNA-binding domain"/>
    <property type="match status" value="2"/>
</dbReference>
<dbReference type="InterPro" id="IPR036390">
    <property type="entry name" value="WH_DNA-bd_sf"/>
</dbReference>
<keyword evidence="10" id="KW-1185">Reference proteome</keyword>
<dbReference type="FunFam" id="1.10.10.10:FF:000012">
    <property type="entry name" value="U5 small nuclear ribonucleoprotein helicase"/>
    <property type="match status" value="1"/>
</dbReference>
<dbReference type="Gene3D" id="2.60.40.150">
    <property type="entry name" value="C2 domain"/>
    <property type="match status" value="2"/>
</dbReference>
<dbReference type="SMART" id="SM00973">
    <property type="entry name" value="Sec63"/>
    <property type="match status" value="2"/>
</dbReference>
<dbReference type="InterPro" id="IPR004179">
    <property type="entry name" value="Sec63-dom"/>
</dbReference>
<dbReference type="PIRSF" id="PIRSF039073">
    <property type="entry name" value="BRR2"/>
    <property type="match status" value="1"/>
</dbReference>
<comment type="similarity">
    <text evidence="1">Belongs to the helicase family. SKI2 subfamily.</text>
</comment>
<name>W6UKJ4_ECHGR</name>
<dbReference type="InterPro" id="IPR001650">
    <property type="entry name" value="Helicase_C-like"/>
</dbReference>
<dbReference type="Gene3D" id="1.10.10.10">
    <property type="entry name" value="Winged helix-like DNA-binding domain superfamily/Winged helix DNA-binding domain"/>
    <property type="match status" value="2"/>
</dbReference>
<dbReference type="InterPro" id="IPR057842">
    <property type="entry name" value="WH_MER3"/>
</dbReference>
<dbReference type="GO" id="GO:0004386">
    <property type="term" value="F:helicase activity"/>
    <property type="evidence" value="ECO:0007669"/>
    <property type="project" value="UniProtKB-KW"/>
</dbReference>
<dbReference type="PROSITE" id="PS51194">
    <property type="entry name" value="HELICASE_CTER"/>
    <property type="match status" value="2"/>
</dbReference>
<evidence type="ECO:0000256" key="6">
    <source>
        <dbReference type="ARBA" id="ARBA00034541"/>
    </source>
</evidence>
<dbReference type="KEGG" id="egl:EGR_03500"/>
<dbReference type="GO" id="GO:0005524">
    <property type="term" value="F:ATP binding"/>
    <property type="evidence" value="ECO:0007669"/>
    <property type="project" value="UniProtKB-KW"/>
</dbReference>
<dbReference type="FunFam" id="1.10.3380.10:FF:000002">
    <property type="entry name" value="Activating signal cointegrator 1 complex subunit 3"/>
    <property type="match status" value="1"/>
</dbReference>
<protein>
    <recommendedName>
        <fullName evidence="6">U5 small nuclear ribonucleoprotein 200 kDa helicase</fullName>
    </recommendedName>
</protein>
<evidence type="ECO:0000259" key="7">
    <source>
        <dbReference type="PROSITE" id="PS51192"/>
    </source>
</evidence>
<dbReference type="SUPFAM" id="SSF52540">
    <property type="entry name" value="P-loop containing nucleoside triphosphate hydrolases"/>
    <property type="match status" value="4"/>
</dbReference>
<dbReference type="EMBL" id="APAU02000018">
    <property type="protein sequence ID" value="EUB61686.1"/>
    <property type="molecule type" value="Genomic_DNA"/>
</dbReference>
<dbReference type="InterPro" id="IPR050474">
    <property type="entry name" value="Hel308_SKI2-like"/>
</dbReference>
<keyword evidence="3" id="KW-0378">Hydrolase</keyword>
<dbReference type="GeneID" id="36339215"/>
<dbReference type="InterPro" id="IPR014756">
    <property type="entry name" value="Ig_E-set"/>
</dbReference>
<comment type="caution">
    <text evidence="9">The sequence shown here is derived from an EMBL/GenBank/DDBJ whole genome shotgun (WGS) entry which is preliminary data.</text>
</comment>
<dbReference type="Proteomes" id="UP000019149">
    <property type="component" value="Unassembled WGS sequence"/>
</dbReference>
<feature type="domain" description="Helicase C-terminal" evidence="8">
    <location>
        <begin position="764"/>
        <end position="978"/>
    </location>
</feature>
<dbReference type="Gene3D" id="1.10.3380.10">
    <property type="entry name" value="Sec63 N-terminal domain-like domain"/>
    <property type="match status" value="2"/>
</dbReference>
<proteinExistence type="inferred from homology"/>
<dbReference type="PROSITE" id="PS51192">
    <property type="entry name" value="HELICASE_ATP_BIND_1"/>
    <property type="match status" value="2"/>
</dbReference>
<evidence type="ECO:0000256" key="5">
    <source>
        <dbReference type="ARBA" id="ARBA00022840"/>
    </source>
</evidence>
<dbReference type="InterPro" id="IPR035892">
    <property type="entry name" value="C2_domain_sf"/>
</dbReference>
<dbReference type="Pfam" id="PF00270">
    <property type="entry name" value="DEAD"/>
    <property type="match status" value="2"/>
</dbReference>
<feature type="domain" description="Helicase C-terminal" evidence="8">
    <location>
        <begin position="1597"/>
        <end position="1814"/>
    </location>
</feature>
<dbReference type="OMA" id="LEYTYMW"/>
<keyword evidence="4" id="KW-0347">Helicase</keyword>
<dbReference type="PANTHER" id="PTHR47961">
    <property type="entry name" value="DNA POLYMERASE THETA, PUTATIVE (AFU_ORTHOLOGUE AFUA_1G05260)-RELATED"/>
    <property type="match status" value="1"/>
</dbReference>
<dbReference type="InterPro" id="IPR027417">
    <property type="entry name" value="P-loop_NTPase"/>
</dbReference>
<dbReference type="Pfam" id="PF23445">
    <property type="entry name" value="WHD_SNRNP200"/>
    <property type="match status" value="2"/>
</dbReference>
<dbReference type="CTD" id="36339215"/>
<dbReference type="Gene3D" id="3.40.50.300">
    <property type="entry name" value="P-loop containing nucleotide triphosphate hydrolases"/>
    <property type="match status" value="4"/>
</dbReference>
<dbReference type="FunFam" id="3.40.50.300:FF:000231">
    <property type="entry name" value="Activating signal cointegrator 1 complex subunit 3"/>
    <property type="match status" value="1"/>
</dbReference>
<evidence type="ECO:0000259" key="8">
    <source>
        <dbReference type="PROSITE" id="PS51194"/>
    </source>
</evidence>
<dbReference type="FunFam" id="3.40.50.300:FF:000062">
    <property type="entry name" value="U5 small nuclear ribonucleoprotein helicase"/>
    <property type="match status" value="1"/>
</dbReference>
<dbReference type="GO" id="GO:0016787">
    <property type="term" value="F:hydrolase activity"/>
    <property type="evidence" value="ECO:0007669"/>
    <property type="project" value="UniProtKB-KW"/>
</dbReference>
<dbReference type="SMART" id="SM00382">
    <property type="entry name" value="AAA"/>
    <property type="match status" value="2"/>
</dbReference>
<dbReference type="InterPro" id="IPR011545">
    <property type="entry name" value="DEAD/DEAH_box_helicase_dom"/>
</dbReference>
<accession>W6UKJ4</accession>
<gene>
    <name evidence="9" type="ORF">EGR_03500</name>
</gene>
<feature type="domain" description="Helicase ATP-binding" evidence="7">
    <location>
        <begin position="1378"/>
        <end position="1553"/>
    </location>
</feature>
<dbReference type="SUPFAM" id="SSF158702">
    <property type="entry name" value="Sec63 N-terminal domain-like"/>
    <property type="match status" value="2"/>
</dbReference>
<dbReference type="STRING" id="6210.W6UKJ4"/>
<dbReference type="Pfam" id="PF02889">
    <property type="entry name" value="Sec63"/>
    <property type="match status" value="2"/>
</dbReference>
<sequence>MCQGLERGKGCSGPVLDPSPNYGGLVVAFKTLSAYRDCLMREAKAPLAFFGGLGVLIFRSMETNASVKNFRVQPDVQQRLSDICNLLGVNIASADRLGTLLHDLRQVIFTLGTNSHVDKMALLALIRRAWCEVSGSENEGTDFDMRNLDNNDFGEVEAATLSDLFSVTSELSSKRDGALNLDALEIAVRRNVEASIQRNQLTKPTENGSVKPDEWSRLRGLLEPVCKNLQMDITQVVDMIFKVLKSSHPSDSLQSELIDMMGFDQFDTVAALIRERTEWLRWYKWYLAHKDAFTRDGKPTSNCSNPTQRKVKMYSESMSFALAKISVRDHQVEVPLAQSWEDAKLKNRVGSTANRFNVVKQLLEDAKVLEDMHQASLLAAATHARNTASEAYYRSIATANSQQSPSKALPFVFDIMAEIMTSRPNMRRSEMVLPKDTKHKQTPEWESYEFPSPIRPGENEDSRVSLVRRHLPNGGSLVEVTSLDRVAQLAFKGVRRLNLVQSVVFETAYNSGENLLISAPTGSGKTNTALLTILHLIRQHINSETGVLETGNFKANIQPKPEWSRHAESKVFDADVFPQIVYMAPMKALAAEMAATFGERLAPLGVRVKECTGDMQLSAQEILETQASLFLHRQIQGRMLVTTPEKWDVISRKGAGDASLVQALQLLIIDEVHLLHEERGAVIEALVARTLRQVEASQRLIRIVGLSATLPNYLDVAAFLRVNPCRGLFYFDSRFRPVPLDMAFVGVHAPISGSATDLLMNQVCYERIIEQLRQDQQVMIFVHARGETMRTARWLLDRASQSGDLKYFEPPLPHRTPEFIKRIARVSDLALRELAPRGIGCHHAGMLRPDRTLVERLFREGALRVLVCTATLAWGVNLPAHAVVIKGTRIYDPDRSDYVDLDILDVLQIFGRAGRPQFDRFGLATIITTRDKLDHYVRLVTNQVPIESNLLKNLNDHLNAEIALGTVSNVSEAVTWLSYTYLFVRLTKSPLHYGITPAMLSEDPDLTHFLTKVVEEAATALDDAEMIRFEPSTGQMASTDRGRTASLYYISYATAALVRQRLHALMRLQDLIGLVAEASEFAQMKVRDEEEAELQCLRDEACRVVVKNPGTVEGTLGVKVNVLLQAHISRARPTTHSLVSDMFYVQQNAGRLARYTFEIALRLAWSVCATSAHRLSKMIEHRLWYDETPLWQFIDSNVEGCRLLDRVDDLSLRVDRIRELDPSELNGILHYQGLRGAEYVCRLASYLPLLTLVVDAQPVTRNILRITVRLTADFTWIDRHHGNGSALLYWLWVEDPDDACIYHSEAFALTKKMMVKAKGGPLTELVFTIPIHEPLPSQYLVRCISDRYLGVETLAPVHLRNILLPQADPPHSGKRLFLLHRKQDVNVLLGAPTGSGKTAMAELAMFRVFNTTPEKKCVYIAPLKALVRERVDDWSVQIGKKLGKRVVELTGDVSPDASLLRNADVIVSTPEKWDGVSRSWRQRNYVRQIALIVIDEIHMVGEDRGPVIEAIVSRANFIANQLNTRVRIVGLSTALANAVDMAVWLRVPLTPLGVESGCSGRGLFNFRPSVRPVPLEVHIQAFPGRHYCPRMALMNKPIFQAIQSHSAEKPVLVFVASRRQTRRTAFDLISHASSDFLPRRWLHMDVDEAGLCSLPGSMEALASTMRDQNLQITLPYGIGIHHAGLRENDRRIVEELFVNQKIQVLIATSTLAWGVNFPAHLVIVKGTEYFDGKTKRYVDYPITDVLQMMGRAGRPQFDTEGKAVVMVQDIKKAFYKRFLYEPFPVESCLPRILPDYLNAEVASGSVASMQAAVECITWTFYFRRLLMNPNYYHLEDTSAAGVSAFLSAVVSSAVEQLMDAGCVEVGEPEFDEMNTNIIPLYSTAMGRLASFYYISHKTIRLFAESLSATTSIEDLIYILSMSEEFADIPVRHSEDEVNATLAGEMPLRLREPPESGHAKAHLLLQAHLSRKTLGLPVADYITDTASLLEQTPRLLAALLDCAALGGHLAAALRCVLLGQMIGRALWLSDSPLLQLSASLDSSHLAAFHLSEDAYVETLPQLLKVAGAAPRFPGLRDVIGDRLAPEIVEQIRRTLLCLPIVSLQISLAGGPSEEKVSIIGLDVSPEEARQHPLDVHPDTDYALIVTLNYENTPSLMPRDHGVRQSRPPGWVVALGEPMGTGVDEGGLLLGMKKTTFRKSPSHANVVSLSFRFDDTTTTAEGLHELSLYLMSDTFLSMDQQLSFCLRLLPPLEGEGDQAGGVEDYEDEV</sequence>
<feature type="domain" description="Helicase ATP-binding" evidence="7">
    <location>
        <begin position="506"/>
        <end position="728"/>
    </location>
</feature>
<evidence type="ECO:0000256" key="2">
    <source>
        <dbReference type="ARBA" id="ARBA00022741"/>
    </source>
</evidence>
<dbReference type="GO" id="GO:0003676">
    <property type="term" value="F:nucleic acid binding"/>
    <property type="evidence" value="ECO:0007669"/>
    <property type="project" value="InterPro"/>
</dbReference>
<dbReference type="InterPro" id="IPR014001">
    <property type="entry name" value="Helicase_ATP-bd"/>
</dbReference>
<dbReference type="OrthoDB" id="5575at2759"/>
<dbReference type="CDD" id="cd18795">
    <property type="entry name" value="SF2_C_Ski2"/>
    <property type="match status" value="2"/>
</dbReference>
<keyword evidence="2" id="KW-0547">Nucleotide-binding</keyword>
<dbReference type="Pfam" id="PF00271">
    <property type="entry name" value="Helicase_C"/>
    <property type="match status" value="2"/>
</dbReference>
<evidence type="ECO:0000313" key="10">
    <source>
        <dbReference type="Proteomes" id="UP000019149"/>
    </source>
</evidence>
<evidence type="ECO:0000313" key="9">
    <source>
        <dbReference type="EMBL" id="EUB61686.1"/>
    </source>
</evidence>
<dbReference type="SMART" id="SM00490">
    <property type="entry name" value="HELICc"/>
    <property type="match status" value="2"/>
</dbReference>
<dbReference type="RefSeq" id="XP_024352882.1">
    <property type="nucleotide sequence ID" value="XM_024492749.1"/>
</dbReference>
<dbReference type="FunFam" id="1.10.10.10:FF:000024">
    <property type="entry name" value="U5 small nuclear ribonucleoprotein helicase"/>
    <property type="match status" value="1"/>
</dbReference>
<dbReference type="InterPro" id="IPR036388">
    <property type="entry name" value="WH-like_DNA-bd_sf"/>
</dbReference>
<dbReference type="FunFam" id="3.40.50.300:FF:003287">
    <property type="entry name" value="U5 small nuclear ribonucleoprotein 200 kDa helicase"/>
    <property type="match status" value="1"/>
</dbReference>
<evidence type="ECO:0000256" key="4">
    <source>
        <dbReference type="ARBA" id="ARBA00022806"/>
    </source>
</evidence>
<evidence type="ECO:0000256" key="3">
    <source>
        <dbReference type="ARBA" id="ARBA00022801"/>
    </source>
</evidence>
<dbReference type="SUPFAM" id="SSF81296">
    <property type="entry name" value="E set domains"/>
    <property type="match status" value="1"/>
</dbReference>
<dbReference type="SMART" id="SM00487">
    <property type="entry name" value="DEXDc"/>
    <property type="match status" value="2"/>
</dbReference>
<organism evidence="9 10">
    <name type="scientific">Echinococcus granulosus</name>
    <name type="common">Hydatid tapeworm</name>
    <dbReference type="NCBI Taxonomy" id="6210"/>
    <lineage>
        <taxon>Eukaryota</taxon>
        <taxon>Metazoa</taxon>
        <taxon>Spiralia</taxon>
        <taxon>Lophotrochozoa</taxon>
        <taxon>Platyhelminthes</taxon>
        <taxon>Cestoda</taxon>
        <taxon>Eucestoda</taxon>
        <taxon>Cyclophyllidea</taxon>
        <taxon>Taeniidae</taxon>
        <taxon>Echinococcus</taxon>
        <taxon>Echinococcus granulosus group</taxon>
    </lineage>
</organism>
<reference evidence="9 10" key="1">
    <citation type="journal article" date="2013" name="Nat. Genet.">
        <title>The genome of the hydatid tapeworm Echinococcus granulosus.</title>
        <authorList>
            <person name="Zheng H."/>
            <person name="Zhang W."/>
            <person name="Zhang L."/>
            <person name="Zhang Z."/>
            <person name="Li J."/>
            <person name="Lu G."/>
            <person name="Zhu Y."/>
            <person name="Wang Y."/>
            <person name="Huang Y."/>
            <person name="Liu J."/>
            <person name="Kang H."/>
            <person name="Chen J."/>
            <person name="Wang L."/>
            <person name="Chen A."/>
            <person name="Yu S."/>
            <person name="Gao Z."/>
            <person name="Jin L."/>
            <person name="Gu W."/>
            <person name="Wang Z."/>
            <person name="Zhao L."/>
            <person name="Shi B."/>
            <person name="Wen H."/>
            <person name="Lin R."/>
            <person name="Jones M.K."/>
            <person name="Brejova B."/>
            <person name="Vinar T."/>
            <person name="Zhao G."/>
            <person name="McManus D.P."/>
            <person name="Chen Z."/>
            <person name="Zhou Y."/>
            <person name="Wang S."/>
        </authorList>
    </citation>
    <scope>NUCLEOTIDE SEQUENCE [LARGE SCALE GENOMIC DNA]</scope>
</reference>
<dbReference type="InterPro" id="IPR003593">
    <property type="entry name" value="AAA+_ATPase"/>
</dbReference>